<feature type="binding site" evidence="7">
    <location>
        <position position="132"/>
    </location>
    <ligand>
        <name>Fe cation</name>
        <dbReference type="ChEBI" id="CHEBI:24875"/>
    </ligand>
</feature>
<keyword evidence="3 7" id="KW-0479">Metal-binding</keyword>
<evidence type="ECO:0000313" key="10">
    <source>
        <dbReference type="Proteomes" id="UP000663929"/>
    </source>
</evidence>
<dbReference type="InterPro" id="IPR019774">
    <property type="entry name" value="Aromatic-AA_hydroxylase_C"/>
</dbReference>
<proteinExistence type="inferred from homology"/>
<keyword evidence="10" id="KW-1185">Reference proteome</keyword>
<evidence type="ECO:0000313" key="9">
    <source>
        <dbReference type="EMBL" id="QTD52688.1"/>
    </source>
</evidence>
<dbReference type="GO" id="GO:0005506">
    <property type="term" value="F:iron ion binding"/>
    <property type="evidence" value="ECO:0007669"/>
    <property type="project" value="InterPro"/>
</dbReference>
<evidence type="ECO:0000256" key="5">
    <source>
        <dbReference type="ARBA" id="ARBA00023004"/>
    </source>
</evidence>
<evidence type="ECO:0000256" key="2">
    <source>
        <dbReference type="ARBA" id="ARBA00009712"/>
    </source>
</evidence>
<comment type="similarity">
    <text evidence="2">Belongs to the biopterin-dependent aromatic amino acid hydroxylase family.</text>
</comment>
<dbReference type="AlphaFoldDB" id="A0A8A4TU87"/>
<dbReference type="PROSITE" id="PS51410">
    <property type="entry name" value="BH4_AAA_HYDROXYL_2"/>
    <property type="match status" value="1"/>
</dbReference>
<dbReference type="InterPro" id="IPR036951">
    <property type="entry name" value="ArAA_hydroxylase_sf"/>
</dbReference>
<evidence type="ECO:0000256" key="6">
    <source>
        <dbReference type="ARBA" id="ARBA00023033"/>
    </source>
</evidence>
<name>A0A8A4TU87_SULCO</name>
<dbReference type="RefSeq" id="WP_237382792.1">
    <property type="nucleotide sequence ID" value="NZ_CP071793.1"/>
</dbReference>
<dbReference type="EMBL" id="CP071793">
    <property type="protein sequence ID" value="QTD52688.1"/>
    <property type="molecule type" value="Genomic_DNA"/>
</dbReference>
<protein>
    <submittedName>
        <fullName evidence="9">Aromatic amino acid hydroxylase</fullName>
    </submittedName>
</protein>
<reference evidence="9" key="1">
    <citation type="submission" date="2021-03" db="EMBL/GenBank/DDBJ databases">
        <title>Acanthopleuribacteraceae sp. M133.</title>
        <authorList>
            <person name="Wang G."/>
        </authorList>
    </citation>
    <scope>NUCLEOTIDE SEQUENCE</scope>
    <source>
        <strain evidence="9">M133</strain>
    </source>
</reference>
<dbReference type="KEGG" id="scor:J3U87_09450"/>
<dbReference type="PANTHER" id="PTHR11473">
    <property type="entry name" value="AROMATIC AMINO ACID HYDROXYLASE"/>
    <property type="match status" value="1"/>
</dbReference>
<dbReference type="SUPFAM" id="SSF56534">
    <property type="entry name" value="Aromatic aminoacid monoxygenases, catalytic and oligomerization domains"/>
    <property type="match status" value="1"/>
</dbReference>
<feature type="binding site" evidence="7">
    <location>
        <position position="217"/>
    </location>
    <ligand>
        <name>Fe cation</name>
        <dbReference type="ChEBI" id="CHEBI:24875"/>
    </ligand>
</feature>
<evidence type="ECO:0000259" key="8">
    <source>
        <dbReference type="PROSITE" id="PS51410"/>
    </source>
</evidence>
<evidence type="ECO:0000256" key="4">
    <source>
        <dbReference type="ARBA" id="ARBA00023002"/>
    </source>
</evidence>
<dbReference type="Pfam" id="PF00351">
    <property type="entry name" value="Biopterin_H"/>
    <property type="match status" value="2"/>
</dbReference>
<gene>
    <name evidence="9" type="ORF">J3U87_09450</name>
</gene>
<dbReference type="InterPro" id="IPR001273">
    <property type="entry name" value="ArAA_hydroxylase"/>
</dbReference>
<dbReference type="Proteomes" id="UP000663929">
    <property type="component" value="Chromosome"/>
</dbReference>
<evidence type="ECO:0000256" key="7">
    <source>
        <dbReference type="PIRSR" id="PIRSR601273-2"/>
    </source>
</evidence>
<dbReference type="PANTHER" id="PTHR11473:SF24">
    <property type="entry name" value="PHENYLALANINE-4-HYDROXYLASE"/>
    <property type="match status" value="1"/>
</dbReference>
<comment type="cofactor">
    <cofactor evidence="1 7">
        <name>Fe(2+)</name>
        <dbReference type="ChEBI" id="CHEBI:29033"/>
    </cofactor>
</comment>
<keyword evidence="6" id="KW-0503">Monooxygenase</keyword>
<organism evidence="9 10">
    <name type="scientific">Sulfidibacter corallicola</name>
    <dbReference type="NCBI Taxonomy" id="2818388"/>
    <lineage>
        <taxon>Bacteria</taxon>
        <taxon>Pseudomonadati</taxon>
        <taxon>Acidobacteriota</taxon>
        <taxon>Holophagae</taxon>
        <taxon>Acanthopleuribacterales</taxon>
        <taxon>Acanthopleuribacteraceae</taxon>
        <taxon>Sulfidibacter</taxon>
    </lineage>
</organism>
<sequence>MSRPSTLERIPAHLRQYVVQQDYEAYDAVDQAVWRFILLQTYNQLKETAHPIYVSGLNQTGIFIDRIPRIEEMDECLSHYGWGAVCVDGFIPPRAFQEFQALGILTIAADVRTADHLAYTPAPDIIHESAGHAPIIPDPDYNRFLRRFGEIGRLAFSSREDLAVYNAIRNLSVVKEDISSTSEQIYAAEVRLEEAIASVSYTSEASLMSRLHWWTVEYGLIGTPQDYKIYGAGILSSVGESYFLHLPEVRKIKLTSACVDVNYDITKQQPQLFVVETFDQLNDILDEVSKDFACFVGGAKALRVAKESGETCTVELNSGLQITGILTGVVDEDQPAYLQFTGPCALARRNRHLPGHEKDHHAAGYGTPIGVLEDGSELSTWQPGDLQRLGYTGPGARITMRFKSGVEVQGNLEKVTTNEEGYLQLLTFTGCTVHRGEQRLFQPEWGDYDMAIGERVTSAFAGAADLSFWPETEFAQRKVPRGKHYSEADKKLVTMFDQYNLLKVGQDPEKVLKRFAEMADVVENEYPEHWLLPWYMLESLCHMDRGVRLSMRLRNFMKGIESRRFREVPVSMGLKFLGLS</sequence>
<feature type="domain" description="Biopterin-dependent aromatic amino acid hydroxylase family profile" evidence="8">
    <location>
        <begin position="1"/>
        <end position="341"/>
    </location>
</feature>
<keyword evidence="4" id="KW-0560">Oxidoreductase</keyword>
<evidence type="ECO:0000256" key="1">
    <source>
        <dbReference type="ARBA" id="ARBA00001954"/>
    </source>
</evidence>
<accession>A0A8A4TU87</accession>
<dbReference type="InterPro" id="IPR036329">
    <property type="entry name" value="Aro-AA_hydroxylase_C_sf"/>
</dbReference>
<feature type="binding site" evidence="7">
    <location>
        <position position="127"/>
    </location>
    <ligand>
        <name>Fe cation</name>
        <dbReference type="ChEBI" id="CHEBI:24875"/>
    </ligand>
</feature>
<dbReference type="GO" id="GO:0009072">
    <property type="term" value="P:aromatic amino acid metabolic process"/>
    <property type="evidence" value="ECO:0007669"/>
    <property type="project" value="InterPro"/>
</dbReference>
<dbReference type="NCBIfam" id="NF010657">
    <property type="entry name" value="PRK14056.1"/>
    <property type="match status" value="1"/>
</dbReference>
<dbReference type="GO" id="GO:0016714">
    <property type="term" value="F:oxidoreductase activity, acting on paired donors, with incorporation or reduction of molecular oxygen, reduced pteridine as one donor, and incorporation of one atom of oxygen"/>
    <property type="evidence" value="ECO:0007669"/>
    <property type="project" value="InterPro"/>
</dbReference>
<evidence type="ECO:0000256" key="3">
    <source>
        <dbReference type="ARBA" id="ARBA00022723"/>
    </source>
</evidence>
<keyword evidence="5 7" id="KW-0408">Iron</keyword>
<dbReference type="Gene3D" id="1.10.800.10">
    <property type="entry name" value="Aromatic amino acid hydroxylase"/>
    <property type="match status" value="1"/>
</dbReference>